<reference evidence="3 4" key="1">
    <citation type="submission" date="2019-10" db="EMBL/GenBank/DDBJ databases">
        <title>Genome diversity of Sutterella seckii.</title>
        <authorList>
            <person name="Chaplin A.V."/>
            <person name="Sokolova S.R."/>
            <person name="Mosin K.A."/>
            <person name="Ivanova E.L."/>
            <person name="Kochetkova T.O."/>
            <person name="Goltsov A.Y."/>
            <person name="Trofimov D.Y."/>
            <person name="Efimov B.A."/>
        </authorList>
    </citation>
    <scope>NUCLEOTIDE SEQUENCE [LARGE SCALE GENOMIC DNA]</scope>
    <source>
        <strain evidence="3 4">ASD393</strain>
    </source>
</reference>
<dbReference type="InterPro" id="IPR033932">
    <property type="entry name" value="YtcJ-like"/>
</dbReference>
<dbReference type="Gene3D" id="3.20.20.140">
    <property type="entry name" value="Metal-dependent hydrolases"/>
    <property type="match status" value="1"/>
</dbReference>
<dbReference type="PANTHER" id="PTHR22642:SF2">
    <property type="entry name" value="PROTEIN LONG AFTER FAR-RED 3"/>
    <property type="match status" value="1"/>
</dbReference>
<dbReference type="InterPro" id="IPR013108">
    <property type="entry name" value="Amidohydro_3"/>
</dbReference>
<comment type="caution">
    <text evidence="3">The sequence shown here is derived from an EMBL/GenBank/DDBJ whole genome shotgun (WGS) entry which is preliminary data.</text>
</comment>
<dbReference type="Gene3D" id="2.30.40.10">
    <property type="entry name" value="Urease, subunit C, domain 1"/>
    <property type="match status" value="1"/>
</dbReference>
<dbReference type="EMBL" id="WEHX01000027">
    <property type="protein sequence ID" value="KAB7660699.1"/>
    <property type="molecule type" value="Genomic_DNA"/>
</dbReference>
<dbReference type="Pfam" id="PF07969">
    <property type="entry name" value="Amidohydro_3"/>
    <property type="match status" value="1"/>
</dbReference>
<dbReference type="Proteomes" id="UP000430564">
    <property type="component" value="Unassembled WGS sequence"/>
</dbReference>
<feature type="region of interest" description="Disordered" evidence="1">
    <location>
        <begin position="157"/>
        <end position="176"/>
    </location>
</feature>
<keyword evidence="3" id="KW-0378">Hydrolase</keyword>
<sequence>MPRIHYANVCAFCGRTGRPLLTDFTVEDGLFIDADKPIADGDEIRTVDMRGAFVMPAFLDVHAHPEGLAMTLSAVSCTPPDVRSIDDLVAALKKSPNALSGEGWIDGWGYDESLLAEKRSPTRADLDRVSTTQPVWIRRSDYHSAVVNTKALELAGIDRNTPDPEGGAFGRDAEGNPDGRLIELGAVNYVEAKARPPKTFEKDVESILKLGDHYLSHGILVTADMMAHRRAPGQTEPLELYRAAERRGLPVEMNLYAVWTGGENPEGMEDFSGDEKTGAIRYAGVKLFADGSISGRTAAVRNPYVLPEGAPDPEFPSGMMTLTEPVFRAAMAFARRNAVQCSIHIMGDRSIDAVLDWLSTESPWLSDVPSVRLEHVSMMRPDQLEKMLALPIRPALTTQIIFPFAEWRSYHAALTPKDFNVCYAVKTLSDKVEAMALSSDAPCTTWSDTDDIFVSLEAAVTRRDSDGGYFNPAEAVSIGTALSLYTSRAALVMPERGIVGAIEPGARANFITLSANPFMIAPSKLRDLRVTGVWKDGKRLLG</sequence>
<dbReference type="SUPFAM" id="SSF51556">
    <property type="entry name" value="Metallo-dependent hydrolases"/>
    <property type="match status" value="1"/>
</dbReference>
<evidence type="ECO:0000313" key="4">
    <source>
        <dbReference type="Proteomes" id="UP000430564"/>
    </source>
</evidence>
<dbReference type="CDD" id="cd01300">
    <property type="entry name" value="YtcJ_like"/>
    <property type="match status" value="1"/>
</dbReference>
<dbReference type="Gene3D" id="3.10.310.70">
    <property type="match status" value="1"/>
</dbReference>
<dbReference type="AlphaFoldDB" id="A0A6I1EY95"/>
<protein>
    <submittedName>
        <fullName evidence="3">Amidohydrolase</fullName>
    </submittedName>
</protein>
<dbReference type="InterPro" id="IPR032466">
    <property type="entry name" value="Metal_Hydrolase"/>
</dbReference>
<evidence type="ECO:0000256" key="1">
    <source>
        <dbReference type="SAM" id="MobiDB-lite"/>
    </source>
</evidence>
<evidence type="ECO:0000259" key="2">
    <source>
        <dbReference type="Pfam" id="PF07969"/>
    </source>
</evidence>
<feature type="domain" description="Amidohydrolase 3" evidence="2">
    <location>
        <begin position="45"/>
        <end position="539"/>
    </location>
</feature>
<organism evidence="3 4">
    <name type="scientific">Sutterella seckii</name>
    <dbReference type="NCBI Taxonomy" id="1944635"/>
    <lineage>
        <taxon>Bacteria</taxon>
        <taxon>Pseudomonadati</taxon>
        <taxon>Pseudomonadota</taxon>
        <taxon>Betaproteobacteria</taxon>
        <taxon>Burkholderiales</taxon>
        <taxon>Sutterellaceae</taxon>
        <taxon>Sutterella</taxon>
    </lineage>
</organism>
<accession>A0A6I1EY95</accession>
<evidence type="ECO:0000313" key="3">
    <source>
        <dbReference type="EMBL" id="KAB7660699.1"/>
    </source>
</evidence>
<gene>
    <name evidence="3" type="ORF">GBM95_05630</name>
</gene>
<dbReference type="InterPro" id="IPR011059">
    <property type="entry name" value="Metal-dep_hydrolase_composite"/>
</dbReference>
<dbReference type="PANTHER" id="PTHR22642">
    <property type="entry name" value="IMIDAZOLONEPROPIONASE"/>
    <property type="match status" value="1"/>
</dbReference>
<proteinExistence type="predicted"/>
<dbReference type="SUPFAM" id="SSF51338">
    <property type="entry name" value="Composite domain of metallo-dependent hydrolases"/>
    <property type="match status" value="1"/>
</dbReference>
<dbReference type="RefSeq" id="WP_152158197.1">
    <property type="nucleotide sequence ID" value="NZ_WEHX01000027.1"/>
</dbReference>
<name>A0A6I1EY95_9BURK</name>
<dbReference type="GO" id="GO:0016810">
    <property type="term" value="F:hydrolase activity, acting on carbon-nitrogen (but not peptide) bonds"/>
    <property type="evidence" value="ECO:0007669"/>
    <property type="project" value="InterPro"/>
</dbReference>
<dbReference type="OrthoDB" id="9031471at2"/>